<dbReference type="InterPro" id="IPR050109">
    <property type="entry name" value="HTH-type_TetR-like_transc_reg"/>
</dbReference>
<dbReference type="Pfam" id="PF17918">
    <property type="entry name" value="TetR_C_15"/>
    <property type="match status" value="1"/>
</dbReference>
<evidence type="ECO:0000313" key="5">
    <source>
        <dbReference type="Proteomes" id="UP000550729"/>
    </source>
</evidence>
<dbReference type="Pfam" id="PF00440">
    <property type="entry name" value="TetR_N"/>
    <property type="match status" value="1"/>
</dbReference>
<dbReference type="Gene3D" id="1.10.357.10">
    <property type="entry name" value="Tetracycline Repressor, domain 2"/>
    <property type="match status" value="1"/>
</dbReference>
<keyword evidence="1 2" id="KW-0238">DNA-binding</keyword>
<dbReference type="InterPro" id="IPR041669">
    <property type="entry name" value="TetR_C_15"/>
</dbReference>
<proteinExistence type="predicted"/>
<dbReference type="PANTHER" id="PTHR30055:SF226">
    <property type="entry name" value="HTH-TYPE TRANSCRIPTIONAL REGULATOR PKSA"/>
    <property type="match status" value="1"/>
</dbReference>
<dbReference type="Gene3D" id="1.10.10.60">
    <property type="entry name" value="Homeodomain-like"/>
    <property type="match status" value="1"/>
</dbReference>
<sequence>MTSTRSYAGLSMAERKAQRRQRFLDAGLEVFGTVGYAKASISALCAQAGLSRRQFYEEFASREDLLIEVYDAVQGGARTAVVEAISVVEPPELRALATAAMTAYVDAVGSDPRRTRVGFIEVGGVSDRVEQHRIDGRLAWTEFFRTTLAAVVPDSSPADFDYAATAFIGALTAVVHRWGTSSPRPDRADVVALLSSMLLNLAEGH</sequence>
<name>A0A848L5P1_9ACTN</name>
<evidence type="ECO:0000256" key="2">
    <source>
        <dbReference type="PROSITE-ProRule" id="PRU00335"/>
    </source>
</evidence>
<dbReference type="InterPro" id="IPR009057">
    <property type="entry name" value="Homeodomain-like_sf"/>
</dbReference>
<dbReference type="InterPro" id="IPR001647">
    <property type="entry name" value="HTH_TetR"/>
</dbReference>
<dbReference type="GO" id="GO:0003700">
    <property type="term" value="F:DNA-binding transcription factor activity"/>
    <property type="evidence" value="ECO:0007669"/>
    <property type="project" value="TreeGrafter"/>
</dbReference>
<dbReference type="SUPFAM" id="SSF46689">
    <property type="entry name" value="Homeodomain-like"/>
    <property type="match status" value="1"/>
</dbReference>
<dbReference type="Proteomes" id="UP000550729">
    <property type="component" value="Unassembled WGS sequence"/>
</dbReference>
<reference evidence="4 5" key="1">
    <citation type="submission" date="2020-04" db="EMBL/GenBank/DDBJ databases">
        <title>Gordonia sp. nov. TBRC 11910.</title>
        <authorList>
            <person name="Suriyachadkun C."/>
        </authorList>
    </citation>
    <scope>NUCLEOTIDE SEQUENCE [LARGE SCALE GENOMIC DNA]</scope>
    <source>
        <strain evidence="4 5">TBRC 11910</strain>
    </source>
</reference>
<protein>
    <submittedName>
        <fullName evidence="4">TetR/AcrR family transcriptional regulator</fullName>
    </submittedName>
</protein>
<organism evidence="4 5">
    <name type="scientific">Gordonia asplenii</name>
    <dbReference type="NCBI Taxonomy" id="2725283"/>
    <lineage>
        <taxon>Bacteria</taxon>
        <taxon>Bacillati</taxon>
        <taxon>Actinomycetota</taxon>
        <taxon>Actinomycetes</taxon>
        <taxon>Mycobacteriales</taxon>
        <taxon>Gordoniaceae</taxon>
        <taxon>Gordonia</taxon>
    </lineage>
</organism>
<dbReference type="RefSeq" id="WP_170196841.1">
    <property type="nucleotide sequence ID" value="NZ_JABBNB010000034.1"/>
</dbReference>
<dbReference type="SUPFAM" id="SSF48498">
    <property type="entry name" value="Tetracyclin repressor-like, C-terminal domain"/>
    <property type="match status" value="1"/>
</dbReference>
<accession>A0A848L5P1</accession>
<dbReference type="EMBL" id="JABBNB010000034">
    <property type="protein sequence ID" value="NMO04335.1"/>
    <property type="molecule type" value="Genomic_DNA"/>
</dbReference>
<comment type="caution">
    <text evidence="4">The sequence shown here is derived from an EMBL/GenBank/DDBJ whole genome shotgun (WGS) entry which is preliminary data.</text>
</comment>
<keyword evidence="5" id="KW-1185">Reference proteome</keyword>
<dbReference type="InterPro" id="IPR036271">
    <property type="entry name" value="Tet_transcr_reg_TetR-rel_C_sf"/>
</dbReference>
<gene>
    <name evidence="4" type="ORF">HH308_24250</name>
</gene>
<dbReference type="PRINTS" id="PR00455">
    <property type="entry name" value="HTHTETR"/>
</dbReference>
<feature type="DNA-binding region" description="H-T-H motif" evidence="2">
    <location>
        <begin position="40"/>
        <end position="59"/>
    </location>
</feature>
<evidence type="ECO:0000256" key="1">
    <source>
        <dbReference type="ARBA" id="ARBA00023125"/>
    </source>
</evidence>
<feature type="domain" description="HTH tetR-type" evidence="3">
    <location>
        <begin position="17"/>
        <end position="77"/>
    </location>
</feature>
<dbReference type="PANTHER" id="PTHR30055">
    <property type="entry name" value="HTH-TYPE TRANSCRIPTIONAL REGULATOR RUTR"/>
    <property type="match status" value="1"/>
</dbReference>
<dbReference type="PROSITE" id="PS50977">
    <property type="entry name" value="HTH_TETR_2"/>
    <property type="match status" value="1"/>
</dbReference>
<evidence type="ECO:0000259" key="3">
    <source>
        <dbReference type="PROSITE" id="PS50977"/>
    </source>
</evidence>
<dbReference type="GO" id="GO:0000976">
    <property type="term" value="F:transcription cis-regulatory region binding"/>
    <property type="evidence" value="ECO:0007669"/>
    <property type="project" value="TreeGrafter"/>
</dbReference>
<dbReference type="AlphaFoldDB" id="A0A848L5P1"/>
<evidence type="ECO:0000313" key="4">
    <source>
        <dbReference type="EMBL" id="NMO04335.1"/>
    </source>
</evidence>